<evidence type="ECO:0008006" key="7">
    <source>
        <dbReference type="Google" id="ProtNLM"/>
    </source>
</evidence>
<evidence type="ECO:0000256" key="2">
    <source>
        <dbReference type="ARBA" id="ARBA00006270"/>
    </source>
</evidence>
<protein>
    <recommendedName>
        <fullName evidence="7">Ras-domain-containing protein</fullName>
    </recommendedName>
</protein>
<dbReference type="EMBL" id="AWGJ01000006">
    <property type="protein sequence ID" value="ODN78586.1"/>
    <property type="molecule type" value="Genomic_DNA"/>
</dbReference>
<dbReference type="Pfam" id="PF00071">
    <property type="entry name" value="Ras"/>
    <property type="match status" value="1"/>
</dbReference>
<dbReference type="FunFam" id="3.40.50.300:FF:001193">
    <property type="entry name" value="Rab family, other"/>
    <property type="match status" value="1"/>
</dbReference>
<evidence type="ECO:0000256" key="4">
    <source>
        <dbReference type="ARBA" id="ARBA00023136"/>
    </source>
</evidence>
<comment type="subcellular location">
    <subcellularLocation>
        <location evidence="1">Membrane</location>
    </subcellularLocation>
</comment>
<evidence type="ECO:0000256" key="1">
    <source>
        <dbReference type="ARBA" id="ARBA00004370"/>
    </source>
</evidence>
<proteinExistence type="inferred from homology"/>
<comment type="similarity">
    <text evidence="2">Belongs to the small GTPase superfamily. Rab family.</text>
</comment>
<comment type="caution">
    <text evidence="5">The sequence shown here is derived from an EMBL/GenBank/DDBJ whole genome shotgun (WGS) entry which is preliminary data.</text>
</comment>
<dbReference type="PRINTS" id="PR00449">
    <property type="entry name" value="RASTRNSFRMNG"/>
</dbReference>
<dbReference type="NCBIfam" id="TIGR00231">
    <property type="entry name" value="small_GTP"/>
    <property type="match status" value="1"/>
</dbReference>
<evidence type="ECO:0000256" key="3">
    <source>
        <dbReference type="ARBA" id="ARBA00022741"/>
    </source>
</evidence>
<reference evidence="5 6" key="1">
    <citation type="submission" date="2016-06" db="EMBL/GenBank/DDBJ databases">
        <title>Evolution of pathogenesis and genome organization in the Tremellales.</title>
        <authorList>
            <person name="Cuomo C."/>
            <person name="Litvintseva A."/>
            <person name="Heitman J."/>
            <person name="Chen Y."/>
            <person name="Sun S."/>
            <person name="Springer D."/>
            <person name="Dromer F."/>
            <person name="Young S."/>
            <person name="Zeng Q."/>
            <person name="Chapman S."/>
            <person name="Gujja S."/>
            <person name="Saif S."/>
            <person name="Birren B."/>
        </authorList>
    </citation>
    <scope>NUCLEOTIDE SEQUENCE [LARGE SCALE GENOMIC DNA]</scope>
    <source>
        <strain evidence="5 6">CBS 6039</strain>
    </source>
</reference>
<keyword evidence="6" id="KW-1185">Reference proteome</keyword>
<dbReference type="RefSeq" id="XP_018993632.1">
    <property type="nucleotide sequence ID" value="XM_019138196.1"/>
</dbReference>
<dbReference type="PROSITE" id="PS51421">
    <property type="entry name" value="RAS"/>
    <property type="match status" value="1"/>
</dbReference>
<dbReference type="SMART" id="SM00174">
    <property type="entry name" value="RHO"/>
    <property type="match status" value="1"/>
</dbReference>
<dbReference type="PANTHER" id="PTHR47979">
    <property type="entry name" value="DRAB11-RELATED"/>
    <property type="match status" value="1"/>
</dbReference>
<dbReference type="Proteomes" id="UP000094065">
    <property type="component" value="Unassembled WGS sequence"/>
</dbReference>
<accession>A0A1E3HSD5</accession>
<evidence type="ECO:0000313" key="5">
    <source>
        <dbReference type="EMBL" id="ODN78586.1"/>
    </source>
</evidence>
<name>A0A1E3HSD5_9TREE</name>
<dbReference type="PROSITE" id="PS51419">
    <property type="entry name" value="RAB"/>
    <property type="match status" value="1"/>
</dbReference>
<dbReference type="SMART" id="SM00175">
    <property type="entry name" value="RAB"/>
    <property type="match status" value="1"/>
</dbReference>
<dbReference type="InterPro" id="IPR050209">
    <property type="entry name" value="Rab_GTPases_membrane_traffic"/>
</dbReference>
<gene>
    <name evidence="5" type="ORF">L202_04193</name>
</gene>
<dbReference type="SMART" id="SM00173">
    <property type="entry name" value="RAS"/>
    <property type="match status" value="1"/>
</dbReference>
<dbReference type="GO" id="GO:0003924">
    <property type="term" value="F:GTPase activity"/>
    <property type="evidence" value="ECO:0007669"/>
    <property type="project" value="InterPro"/>
</dbReference>
<sequence length="240" mass="26672">MDGEGTELVEAYDYLFKFIVIGEAGTGKSCLLYHCIHEHFKTNSPHTIGVEFSSRTLRIGDRNIKLQLWDTAGQERFRSVTRSYYRGAAGVVLVYDITSRQSFMNLGRWLADCRALASPHLVVVLVGNKLDREEEREVEYSEGSRWAQENNLIFVEVSSYTGENVQTPFLLASRTILSSIDAGTLDPDLAGTGVSYGERQLRAVGSVSRLGGAFGSTRRKRRGDSVSLREMVGEGRCSNC</sequence>
<dbReference type="InterPro" id="IPR027417">
    <property type="entry name" value="P-loop_NTPase"/>
</dbReference>
<dbReference type="OrthoDB" id="9989112at2759"/>
<dbReference type="GeneID" id="30155502"/>
<dbReference type="GO" id="GO:0005525">
    <property type="term" value="F:GTP binding"/>
    <property type="evidence" value="ECO:0007669"/>
    <property type="project" value="InterPro"/>
</dbReference>
<keyword evidence="4" id="KW-0472">Membrane</keyword>
<dbReference type="GO" id="GO:0016020">
    <property type="term" value="C:membrane"/>
    <property type="evidence" value="ECO:0007669"/>
    <property type="project" value="UniProtKB-SubCell"/>
</dbReference>
<dbReference type="SMART" id="SM00176">
    <property type="entry name" value="RAN"/>
    <property type="match status" value="1"/>
</dbReference>
<organism evidence="5 6">
    <name type="scientific">Cryptococcus amylolentus CBS 6039</name>
    <dbReference type="NCBI Taxonomy" id="1295533"/>
    <lineage>
        <taxon>Eukaryota</taxon>
        <taxon>Fungi</taxon>
        <taxon>Dikarya</taxon>
        <taxon>Basidiomycota</taxon>
        <taxon>Agaricomycotina</taxon>
        <taxon>Tremellomycetes</taxon>
        <taxon>Tremellales</taxon>
        <taxon>Cryptococcaceae</taxon>
        <taxon>Cryptococcus</taxon>
    </lineage>
</organism>
<evidence type="ECO:0000313" key="6">
    <source>
        <dbReference type="Proteomes" id="UP000094065"/>
    </source>
</evidence>
<dbReference type="InterPro" id="IPR005225">
    <property type="entry name" value="Small_GTP-bd"/>
</dbReference>
<dbReference type="InterPro" id="IPR001806">
    <property type="entry name" value="Small_GTPase"/>
</dbReference>
<dbReference type="SUPFAM" id="SSF52540">
    <property type="entry name" value="P-loop containing nucleoside triphosphate hydrolases"/>
    <property type="match status" value="1"/>
</dbReference>
<keyword evidence="3" id="KW-0547">Nucleotide-binding</keyword>
<dbReference type="AlphaFoldDB" id="A0A1E3HSD5"/>
<dbReference type="Gene3D" id="3.40.50.300">
    <property type="entry name" value="P-loop containing nucleotide triphosphate hydrolases"/>
    <property type="match status" value="1"/>
</dbReference>
<dbReference type="STRING" id="1295533.A0A1E3HSD5"/>